<comment type="caution">
    <text evidence="1">The sequence shown here is derived from an EMBL/GenBank/DDBJ whole genome shotgun (WGS) entry which is preliminary data.</text>
</comment>
<proteinExistence type="predicted"/>
<reference evidence="1" key="1">
    <citation type="journal article" date="2019" name="Sci. Rep.">
        <title>Draft genome of Tanacetum cinerariifolium, the natural source of mosquito coil.</title>
        <authorList>
            <person name="Yamashiro T."/>
            <person name="Shiraishi A."/>
            <person name="Satake H."/>
            <person name="Nakayama K."/>
        </authorList>
    </citation>
    <scope>NUCLEOTIDE SEQUENCE</scope>
</reference>
<gene>
    <name evidence="1" type="ORF">Tci_018493</name>
</gene>
<sequence length="483" mass="55076">MLIEKRTHHVGMYPIVLTTLIVKHYNSEHPYRLHLSTSSSTLIIDDDNIPELKQLKTDESSAACGQKIVKAAISCYPLQAYRGKEIKTVELEDSDAEASFVVEILLVTTWEDLVDKFVQKFYQLSYNNEEMETDEDDNPDDVTEIFKIEGNLFDLETPLCKAFNEFNYLLKIDKDSLTFDVQEIKTYEEHEYELNNNMTGDLGEPCADVVGFCNDAELPEMVRVGCMTYFQDNKWLEYDVSLGLGYGVLTPYTSRFITFLDNKLEEGDRISHSTDKRPYVRPMIPNLDKPTEQILEPLSKMIKGNKKQYIADDDRVDIQTKNAGYGGNVNRNAGRQNMNQSFIAGTENDESNQIVQPMKDVAGSNLKDKENDFMLDNSYEDETLEELTAAVIMMAQIQSANDTVASEPSYDAKAVSEVNASTRVHEQVNHVQRKTIIHTSDDDKIDYNIIFDDPYVENNGGIFEHDSTAHDEYHDIKILAYNV</sequence>
<name>A0A6L2KEV2_TANCI</name>
<accession>A0A6L2KEV2</accession>
<protein>
    <submittedName>
        <fullName evidence="1">Uncharacterized protein</fullName>
    </submittedName>
</protein>
<dbReference type="AlphaFoldDB" id="A0A6L2KEV2"/>
<dbReference type="EMBL" id="BKCJ010002136">
    <property type="protein sequence ID" value="GEU46515.1"/>
    <property type="molecule type" value="Genomic_DNA"/>
</dbReference>
<organism evidence="1">
    <name type="scientific">Tanacetum cinerariifolium</name>
    <name type="common">Dalmatian daisy</name>
    <name type="synonym">Chrysanthemum cinerariifolium</name>
    <dbReference type="NCBI Taxonomy" id="118510"/>
    <lineage>
        <taxon>Eukaryota</taxon>
        <taxon>Viridiplantae</taxon>
        <taxon>Streptophyta</taxon>
        <taxon>Embryophyta</taxon>
        <taxon>Tracheophyta</taxon>
        <taxon>Spermatophyta</taxon>
        <taxon>Magnoliopsida</taxon>
        <taxon>eudicotyledons</taxon>
        <taxon>Gunneridae</taxon>
        <taxon>Pentapetalae</taxon>
        <taxon>asterids</taxon>
        <taxon>campanulids</taxon>
        <taxon>Asterales</taxon>
        <taxon>Asteraceae</taxon>
        <taxon>Asteroideae</taxon>
        <taxon>Anthemideae</taxon>
        <taxon>Anthemidinae</taxon>
        <taxon>Tanacetum</taxon>
    </lineage>
</organism>
<evidence type="ECO:0000313" key="1">
    <source>
        <dbReference type="EMBL" id="GEU46515.1"/>
    </source>
</evidence>